<evidence type="ECO:0000313" key="1">
    <source>
        <dbReference type="EMBL" id="QDT53866.1"/>
    </source>
</evidence>
<reference evidence="1 2" key="1">
    <citation type="submission" date="2019-02" db="EMBL/GenBank/DDBJ databases">
        <title>Deep-cultivation of Planctomycetes and their phenomic and genomic characterization uncovers novel biology.</title>
        <authorList>
            <person name="Wiegand S."/>
            <person name="Jogler M."/>
            <person name="Boedeker C."/>
            <person name="Pinto D."/>
            <person name="Vollmers J."/>
            <person name="Rivas-Marin E."/>
            <person name="Kohn T."/>
            <person name="Peeters S.H."/>
            <person name="Heuer A."/>
            <person name="Rast P."/>
            <person name="Oberbeckmann S."/>
            <person name="Bunk B."/>
            <person name="Jeske O."/>
            <person name="Meyerdierks A."/>
            <person name="Storesund J.E."/>
            <person name="Kallscheuer N."/>
            <person name="Luecker S."/>
            <person name="Lage O.M."/>
            <person name="Pohl T."/>
            <person name="Merkel B.J."/>
            <person name="Hornburger P."/>
            <person name="Mueller R.-W."/>
            <person name="Bruemmer F."/>
            <person name="Labrenz M."/>
            <person name="Spormann A.M."/>
            <person name="Op den Camp H."/>
            <person name="Overmann J."/>
            <person name="Amann R."/>
            <person name="Jetten M.S.M."/>
            <person name="Mascher T."/>
            <person name="Medema M.H."/>
            <person name="Devos D.P."/>
            <person name="Kaster A.-K."/>
            <person name="Ovreas L."/>
            <person name="Rohde M."/>
            <person name="Galperin M.Y."/>
            <person name="Jogler C."/>
        </authorList>
    </citation>
    <scope>NUCLEOTIDE SEQUENCE [LARGE SCALE GENOMIC DNA]</scope>
    <source>
        <strain evidence="1 2">Pan44</strain>
    </source>
</reference>
<accession>A0A517SCP1</accession>
<gene>
    <name evidence="1" type="ORF">Pan44_18920</name>
</gene>
<dbReference type="KEGG" id="ccos:Pan44_18920"/>
<protein>
    <submittedName>
        <fullName evidence="1">Uncharacterized protein</fullName>
    </submittedName>
</protein>
<dbReference type="AlphaFoldDB" id="A0A517SCP1"/>
<name>A0A517SCP1_9PLAN</name>
<dbReference type="InParanoid" id="A0A517SCP1"/>
<keyword evidence="2" id="KW-1185">Reference proteome</keyword>
<dbReference type="EMBL" id="CP036271">
    <property type="protein sequence ID" value="QDT53866.1"/>
    <property type="molecule type" value="Genomic_DNA"/>
</dbReference>
<proteinExistence type="predicted"/>
<dbReference type="Proteomes" id="UP000315700">
    <property type="component" value="Chromosome"/>
</dbReference>
<organism evidence="1 2">
    <name type="scientific">Caulifigura coniformis</name>
    <dbReference type="NCBI Taxonomy" id="2527983"/>
    <lineage>
        <taxon>Bacteria</taxon>
        <taxon>Pseudomonadati</taxon>
        <taxon>Planctomycetota</taxon>
        <taxon>Planctomycetia</taxon>
        <taxon>Planctomycetales</taxon>
        <taxon>Planctomycetaceae</taxon>
        <taxon>Caulifigura</taxon>
    </lineage>
</organism>
<evidence type="ECO:0000313" key="2">
    <source>
        <dbReference type="Proteomes" id="UP000315700"/>
    </source>
</evidence>
<sequence length="119" mass="13839">MGMSDTVRCYTEVPGAELLGTGEFQTKDFGCRFDYFTIDKEGRLIHHQRTFDAEGMPLPRTPDRDVIAPIHRDVRLYGRDAVGNHRDYCARFTDGRPQWVKPWDELSELQREYSVIVES</sequence>